<feature type="region of interest" description="Disordered" evidence="12">
    <location>
        <begin position="1"/>
        <end position="88"/>
    </location>
</feature>
<evidence type="ECO:0000256" key="5">
    <source>
        <dbReference type="ARBA" id="ARBA00022771"/>
    </source>
</evidence>
<evidence type="ECO:0000256" key="12">
    <source>
        <dbReference type="SAM" id="MobiDB-lite"/>
    </source>
</evidence>
<name>A0A2P7YEU6_9PEZI</name>
<feature type="compositionally biased region" description="Basic and acidic residues" evidence="12">
    <location>
        <begin position="392"/>
        <end position="401"/>
    </location>
</feature>
<evidence type="ECO:0000256" key="10">
    <source>
        <dbReference type="ARBA" id="ARBA00023242"/>
    </source>
</evidence>
<dbReference type="GO" id="GO:0008270">
    <property type="term" value="F:zinc ion binding"/>
    <property type="evidence" value="ECO:0007669"/>
    <property type="project" value="UniProtKB-KW"/>
</dbReference>
<feature type="domain" description="C2H2-type" evidence="13">
    <location>
        <begin position="335"/>
        <end position="362"/>
    </location>
</feature>
<dbReference type="GO" id="GO:0005634">
    <property type="term" value="C:nucleus"/>
    <property type="evidence" value="ECO:0007669"/>
    <property type="project" value="UniProtKB-SubCell"/>
</dbReference>
<evidence type="ECO:0000256" key="6">
    <source>
        <dbReference type="ARBA" id="ARBA00022833"/>
    </source>
</evidence>
<comment type="similarity">
    <text evidence="2">Belongs to the krueppel C2H2-type zinc-finger protein family.</text>
</comment>
<protein>
    <recommendedName>
        <fullName evidence="13">C2H2-type domain-containing protein</fullName>
    </recommendedName>
</protein>
<feature type="compositionally biased region" description="Polar residues" evidence="12">
    <location>
        <begin position="62"/>
        <end position="78"/>
    </location>
</feature>
<proteinExistence type="inferred from homology"/>
<dbReference type="PANTHER" id="PTHR24388:SF54">
    <property type="entry name" value="PROTEIN ESCARGOT"/>
    <property type="match status" value="1"/>
</dbReference>
<reference evidence="14 15" key="1">
    <citation type="submission" date="2017-05" db="EMBL/GenBank/DDBJ databases">
        <title>Draft genome sequence of Elsinoe australis.</title>
        <authorList>
            <person name="Cheng Q."/>
        </authorList>
    </citation>
    <scope>NUCLEOTIDE SEQUENCE [LARGE SCALE GENOMIC DNA]</scope>
    <source>
        <strain evidence="14 15">NL1</strain>
    </source>
</reference>
<keyword evidence="6" id="KW-0862">Zinc</keyword>
<keyword evidence="9" id="KW-0804">Transcription</keyword>
<dbReference type="PROSITE" id="PS50157">
    <property type="entry name" value="ZINC_FINGER_C2H2_2"/>
    <property type="match status" value="2"/>
</dbReference>
<dbReference type="GO" id="GO:0000978">
    <property type="term" value="F:RNA polymerase II cis-regulatory region sequence-specific DNA binding"/>
    <property type="evidence" value="ECO:0007669"/>
    <property type="project" value="TreeGrafter"/>
</dbReference>
<evidence type="ECO:0000256" key="8">
    <source>
        <dbReference type="ARBA" id="ARBA00023125"/>
    </source>
</evidence>
<dbReference type="PROSITE" id="PS00028">
    <property type="entry name" value="ZINC_FINGER_C2H2_1"/>
    <property type="match status" value="1"/>
</dbReference>
<dbReference type="InterPro" id="IPR013087">
    <property type="entry name" value="Znf_C2H2_type"/>
</dbReference>
<evidence type="ECO:0000256" key="2">
    <source>
        <dbReference type="ARBA" id="ARBA00006991"/>
    </source>
</evidence>
<feature type="region of interest" description="Disordered" evidence="12">
    <location>
        <begin position="389"/>
        <end position="424"/>
    </location>
</feature>
<dbReference type="Gene3D" id="3.30.160.60">
    <property type="entry name" value="Classic Zinc Finger"/>
    <property type="match status" value="2"/>
</dbReference>
<organism evidence="14 15">
    <name type="scientific">Elsinoe australis</name>
    <dbReference type="NCBI Taxonomy" id="40998"/>
    <lineage>
        <taxon>Eukaryota</taxon>
        <taxon>Fungi</taxon>
        <taxon>Dikarya</taxon>
        <taxon>Ascomycota</taxon>
        <taxon>Pezizomycotina</taxon>
        <taxon>Dothideomycetes</taxon>
        <taxon>Dothideomycetidae</taxon>
        <taxon>Myriangiales</taxon>
        <taxon>Elsinoaceae</taxon>
        <taxon>Elsinoe</taxon>
    </lineage>
</organism>
<dbReference type="PANTHER" id="PTHR24388">
    <property type="entry name" value="ZINC FINGER PROTEIN"/>
    <property type="match status" value="1"/>
</dbReference>
<evidence type="ECO:0000256" key="4">
    <source>
        <dbReference type="ARBA" id="ARBA00022737"/>
    </source>
</evidence>
<dbReference type="Pfam" id="PF00096">
    <property type="entry name" value="zf-C2H2"/>
    <property type="match status" value="2"/>
</dbReference>
<keyword evidence="15" id="KW-1185">Reference proteome</keyword>
<accession>A0A2P7YEU6</accession>
<evidence type="ECO:0000313" key="15">
    <source>
        <dbReference type="Proteomes" id="UP000243723"/>
    </source>
</evidence>
<feature type="compositionally biased region" description="Polar residues" evidence="12">
    <location>
        <begin position="134"/>
        <end position="154"/>
    </location>
</feature>
<comment type="subcellular location">
    <subcellularLocation>
        <location evidence="1">Nucleus</location>
    </subcellularLocation>
</comment>
<dbReference type="OrthoDB" id="8922241at2759"/>
<dbReference type="EMBL" id="NHZQ01000447">
    <property type="protein sequence ID" value="PSK34489.1"/>
    <property type="molecule type" value="Genomic_DNA"/>
</dbReference>
<dbReference type="AlphaFoldDB" id="A0A2P7YEU6"/>
<evidence type="ECO:0000256" key="7">
    <source>
        <dbReference type="ARBA" id="ARBA00023015"/>
    </source>
</evidence>
<evidence type="ECO:0000259" key="13">
    <source>
        <dbReference type="PROSITE" id="PS50157"/>
    </source>
</evidence>
<feature type="compositionally biased region" description="Low complexity" evidence="12">
    <location>
        <begin position="158"/>
        <end position="190"/>
    </location>
</feature>
<keyword evidence="7" id="KW-0805">Transcription regulation</keyword>
<evidence type="ECO:0000256" key="1">
    <source>
        <dbReference type="ARBA" id="ARBA00004123"/>
    </source>
</evidence>
<dbReference type="FunFam" id="3.30.160.60:FF:001156">
    <property type="entry name" value="Zinc finger protein 407"/>
    <property type="match status" value="1"/>
</dbReference>
<dbReference type="InterPro" id="IPR036236">
    <property type="entry name" value="Znf_C2H2_sf"/>
</dbReference>
<dbReference type="STRING" id="40998.A0A2P7YEU6"/>
<evidence type="ECO:0000256" key="3">
    <source>
        <dbReference type="ARBA" id="ARBA00022723"/>
    </source>
</evidence>
<comment type="caution">
    <text evidence="14">The sequence shown here is derived from an EMBL/GenBank/DDBJ whole genome shotgun (WGS) entry which is preliminary data.</text>
</comment>
<dbReference type="SMART" id="SM00355">
    <property type="entry name" value="ZnF_C2H2"/>
    <property type="match status" value="2"/>
</dbReference>
<keyword evidence="5 11" id="KW-0863">Zinc-finger</keyword>
<dbReference type="FunFam" id="3.30.160.60:FF:000630">
    <property type="entry name" value="Zinc finger protein 180"/>
    <property type="match status" value="1"/>
</dbReference>
<feature type="region of interest" description="Disordered" evidence="12">
    <location>
        <begin position="134"/>
        <end position="258"/>
    </location>
</feature>
<evidence type="ECO:0000313" key="14">
    <source>
        <dbReference type="EMBL" id="PSK34489.1"/>
    </source>
</evidence>
<dbReference type="GO" id="GO:0000981">
    <property type="term" value="F:DNA-binding transcription factor activity, RNA polymerase II-specific"/>
    <property type="evidence" value="ECO:0007669"/>
    <property type="project" value="TreeGrafter"/>
</dbReference>
<keyword evidence="3" id="KW-0479">Metal-binding</keyword>
<evidence type="ECO:0000256" key="9">
    <source>
        <dbReference type="ARBA" id="ARBA00023163"/>
    </source>
</evidence>
<dbReference type="InterPro" id="IPR050527">
    <property type="entry name" value="Snail/Krueppel_Znf"/>
</dbReference>
<keyword evidence="4" id="KW-0677">Repeat</keyword>
<dbReference type="SUPFAM" id="SSF57667">
    <property type="entry name" value="beta-beta-alpha zinc fingers"/>
    <property type="match status" value="1"/>
</dbReference>
<dbReference type="Proteomes" id="UP000243723">
    <property type="component" value="Unassembled WGS sequence"/>
</dbReference>
<keyword evidence="10" id="KW-0539">Nucleus</keyword>
<evidence type="ECO:0000256" key="11">
    <source>
        <dbReference type="PROSITE-ProRule" id="PRU00042"/>
    </source>
</evidence>
<feature type="domain" description="C2H2-type" evidence="13">
    <location>
        <begin position="363"/>
        <end position="396"/>
    </location>
</feature>
<sequence>MLSTSEPMGAPSSFTARRPNASSLPQFELPPPQLPSFQKYQQGYQPHHTHQQPLASVGNLLTPPSGSSADGLSPTSSAGAIGSVQAPAQPMAPYTPGYSWPQPGSAPAHYGFQQPAMSPSTFNTSRAPFSPSLSSIVKNVSSPNPNEMPQSSHSAEVPSYSSSMSMSAPLSLPSMPSQQQMGMMGHGPMSAPITQPSPVHSQDAFPRQPPTPTYYSGPHSATPAQTPFPYSAGPSPVQQSPVSAGGNMSRMSPTHPHGQIPSIHSQMTQSPYSSQRPFSYPLHNGPVLSNMSNPSNGLSLVGGMSNGMVHGYNSGHAAIMYGHGGPPQQNTDRPFKCDQCPQSFNRNHDLKRHKRIHLAVKPFPCGHCDKSFSRKDALKRHILVKGCGKAHAHGDSDKRSSDGSVSPTAKSDMAESSPVIPAAA</sequence>
<gene>
    <name evidence="14" type="ORF">B9Z65_8815</name>
</gene>
<keyword evidence="8" id="KW-0238">DNA-binding</keyword>